<feature type="transmembrane region" description="Helical" evidence="1">
    <location>
        <begin position="7"/>
        <end position="28"/>
    </location>
</feature>
<dbReference type="PANTHER" id="PTHR33371">
    <property type="entry name" value="INTERMEMBRANE PHOSPHOLIPID TRANSPORT SYSTEM BINDING PROTEIN MLAD-RELATED"/>
    <property type="match status" value="1"/>
</dbReference>
<feature type="domain" description="Mammalian cell entry C-terminal" evidence="3">
    <location>
        <begin position="113"/>
        <end position="290"/>
    </location>
</feature>
<reference evidence="4 5" key="1">
    <citation type="submission" date="2011-11" db="EMBL/GenBank/DDBJ databases">
        <title>Whole genome shotgun sequence of Gordonia araii NBRC 100433.</title>
        <authorList>
            <person name="Yoshida Y."/>
            <person name="Hosoyama A."/>
            <person name="Tsuchikane K."/>
            <person name="Katsumata H."/>
            <person name="Yamazaki S."/>
            <person name="Fujita N."/>
        </authorList>
    </citation>
    <scope>NUCLEOTIDE SEQUENCE [LARGE SCALE GENOMIC DNA]</scope>
    <source>
        <strain evidence="4 5">NBRC 100433</strain>
    </source>
</reference>
<keyword evidence="5" id="KW-1185">Reference proteome</keyword>
<comment type="caution">
    <text evidence="4">The sequence shown here is derived from an EMBL/GenBank/DDBJ whole genome shotgun (WGS) entry which is preliminary data.</text>
</comment>
<evidence type="ECO:0000313" key="4">
    <source>
        <dbReference type="EMBL" id="GAB09719.1"/>
    </source>
</evidence>
<feature type="domain" description="Mce/MlaD" evidence="2">
    <location>
        <begin position="33"/>
        <end position="107"/>
    </location>
</feature>
<dbReference type="InterPro" id="IPR005693">
    <property type="entry name" value="Mce"/>
</dbReference>
<dbReference type="InterPro" id="IPR052336">
    <property type="entry name" value="MlaD_Phospholipid_Transporter"/>
</dbReference>
<dbReference type="EMBL" id="BAEE01000045">
    <property type="protein sequence ID" value="GAB09719.1"/>
    <property type="molecule type" value="Genomic_DNA"/>
</dbReference>
<accession>G7H1J4</accession>
<dbReference type="PANTHER" id="PTHR33371:SF4">
    <property type="entry name" value="INTERMEMBRANE PHOSPHOLIPID TRANSPORT SYSTEM BINDING PROTEIN MLAD"/>
    <property type="match status" value="1"/>
</dbReference>
<keyword evidence="1" id="KW-0812">Transmembrane</keyword>
<dbReference type="AlphaFoldDB" id="G7H1J4"/>
<evidence type="ECO:0000259" key="3">
    <source>
        <dbReference type="Pfam" id="PF11887"/>
    </source>
</evidence>
<dbReference type="Proteomes" id="UP000035088">
    <property type="component" value="Unassembled WGS sequence"/>
</dbReference>
<keyword evidence="1" id="KW-1133">Transmembrane helix</keyword>
<proteinExistence type="predicted"/>
<name>G7H1J4_9ACTN</name>
<dbReference type="Pfam" id="PF11887">
    <property type="entry name" value="Mce4_CUP1"/>
    <property type="match status" value="1"/>
</dbReference>
<dbReference type="Pfam" id="PF02470">
    <property type="entry name" value="MlaD"/>
    <property type="match status" value="1"/>
</dbReference>
<dbReference type="GO" id="GO:0005576">
    <property type="term" value="C:extracellular region"/>
    <property type="evidence" value="ECO:0007669"/>
    <property type="project" value="TreeGrafter"/>
</dbReference>
<keyword evidence="1" id="KW-0472">Membrane</keyword>
<dbReference type="NCBIfam" id="TIGR00996">
    <property type="entry name" value="Mtu_fam_mce"/>
    <property type="match status" value="1"/>
</dbReference>
<dbReference type="InterPro" id="IPR024516">
    <property type="entry name" value="Mce_C"/>
</dbReference>
<evidence type="ECO:0000256" key="1">
    <source>
        <dbReference type="SAM" id="Phobius"/>
    </source>
</evidence>
<dbReference type="RefSeq" id="WP_007321794.1">
    <property type="nucleotide sequence ID" value="NZ_BAEE01000045.1"/>
</dbReference>
<organism evidence="4 5">
    <name type="scientific">Gordonia araii NBRC 100433</name>
    <dbReference type="NCBI Taxonomy" id="1073574"/>
    <lineage>
        <taxon>Bacteria</taxon>
        <taxon>Bacillati</taxon>
        <taxon>Actinomycetota</taxon>
        <taxon>Actinomycetes</taxon>
        <taxon>Mycobacteriales</taxon>
        <taxon>Gordoniaceae</taxon>
        <taxon>Gordonia</taxon>
    </lineage>
</organism>
<evidence type="ECO:0000313" key="5">
    <source>
        <dbReference type="Proteomes" id="UP000035088"/>
    </source>
</evidence>
<dbReference type="STRING" id="1073574.GOARA_045_00730"/>
<evidence type="ECO:0000259" key="2">
    <source>
        <dbReference type="Pfam" id="PF02470"/>
    </source>
</evidence>
<dbReference type="InterPro" id="IPR003399">
    <property type="entry name" value="Mce/MlaD"/>
</dbReference>
<dbReference type="OrthoDB" id="4516955at2"/>
<sequence length="420" mass="44925">MAYGKKVWLSLVAALTAVLLVIVGYFGFQKATTDTVSAYFRSVTGLFPGDPVRVLGVNVGRVVSVEPQSDSVKVRMRLHKSVDVPADAKALIVAQSLVSGRFVQLAPVYTEGPKLSGGDDIPMERTAIPMEWDDLKKQLTRFTEAVGPDGTGSSAATRALGVADSNLQGNGTAINRSIVQMSKVLGTLSSGRDDLFSTIRSLQQLTESLSSSHEQLMQFNGRIATVAGILGDDTGALSDALSGLDSAMVDIKKFLDSNGQAMTKSMQQVATATNLLREKDKQLRGLLHSAPTQLSNFYNIYNPMTGSLGGIFGLGMGSNLITLLCGTMEANNRPGQSQAEVDKCVDVLAPVLKSMVINYPPFLINPVQGQVALPHQIKYQNADVKARAQQGIRDLDAQTRRANNLPNPLGSMLVPYGAER</sequence>
<gene>
    <name evidence="4" type="primary">mceD</name>
    <name evidence="4" type="ORF">GOARA_045_00730</name>
</gene>
<protein>
    <submittedName>
        <fullName evidence="4">Mce family protein</fullName>
    </submittedName>
</protein>